<name>A0A6I3X7T6_9BURK</name>
<dbReference type="NCBIfam" id="TIGR03359">
    <property type="entry name" value="VI_chp_6"/>
    <property type="match status" value="1"/>
</dbReference>
<proteinExistence type="predicted"/>
<dbReference type="PANTHER" id="PTHR35370">
    <property type="entry name" value="CYTOPLASMIC PROTEIN-RELATED-RELATED"/>
    <property type="match status" value="1"/>
</dbReference>
<gene>
    <name evidence="1" type="primary">tssF</name>
    <name evidence="1" type="ORF">GJV26_07675</name>
</gene>
<dbReference type="Proteomes" id="UP000431684">
    <property type="component" value="Unassembled WGS sequence"/>
</dbReference>
<evidence type="ECO:0000313" key="1">
    <source>
        <dbReference type="EMBL" id="MUI12347.1"/>
    </source>
</evidence>
<evidence type="ECO:0000313" key="2">
    <source>
        <dbReference type="Proteomes" id="UP000431684"/>
    </source>
</evidence>
<protein>
    <submittedName>
        <fullName evidence="1">Type VI secretion system baseplate subunit TssF</fullName>
    </submittedName>
</protein>
<sequence>MEKLLPYYERQLFLLRQLMAEFAQRFPKLASKLGISGEECSDSGIQRLLQVTALLCARIARKIDYGHARFTNDLLGIQAPFYLRPIPSCSVAQVEDTGSPTITTIPRGTHLRTKGSTPYGFRTAYEVTLGPITITARFIPRPDVPTTLRLPPGIGCGIAIAIEATDPAITLDEVARSPVRVFIDADGPIRTALYDALFMRNRCTCVESDQQWRKLPALPLLPVGFSKEHALLPTPWQQEESMRLLTEYFAFPDKFDFFDIDLKAVLANGSADPRRLVLHLLLPDLQHTTTPELLRTLPPTALRLGCTPVINMFAHAATPIRLRKRRRTYDLIVPRIGDAKSTVYSIDTMKLLHKTDAGSMAIDMQWFYEKDFHTRHCWLLELADASFGTTDTVSFVNEVQEPLDLNAGTVDVQVTCTNGDLPCSLPIGRPEGDLASDQDIGGRPIRLLRKPSSSLLLADTPKGHWEVISVGHASHRSQTQVDLKALMFLLRMHARPECAITARQLTGILGVSRCVVQEWLKFKVGSALTKGHEVTLIIDEAAFAERSISVFARVMERVFVYYLVWPHFLRLNVVGMDGQVLIKGALLYGPQSPA</sequence>
<dbReference type="PIRSF" id="PIRSF028304">
    <property type="entry name" value="UCP028304"/>
    <property type="match status" value="1"/>
</dbReference>
<keyword evidence="2" id="KW-1185">Reference proteome</keyword>
<dbReference type="InterPro" id="IPR010272">
    <property type="entry name" value="T6SS_TssF"/>
</dbReference>
<comment type="caution">
    <text evidence="1">The sequence shown here is derived from an EMBL/GenBank/DDBJ whole genome shotgun (WGS) entry which is preliminary data.</text>
</comment>
<accession>A0A6I3X7T6</accession>
<dbReference type="AlphaFoldDB" id="A0A6I3X7T6"/>
<organism evidence="1 2">
    <name type="scientific">Pseudoduganella dura</name>
    <dbReference type="NCBI Taxonomy" id="321982"/>
    <lineage>
        <taxon>Bacteria</taxon>
        <taxon>Pseudomonadati</taxon>
        <taxon>Pseudomonadota</taxon>
        <taxon>Betaproteobacteria</taxon>
        <taxon>Burkholderiales</taxon>
        <taxon>Oxalobacteraceae</taxon>
        <taxon>Telluria group</taxon>
        <taxon>Pseudoduganella</taxon>
    </lineage>
</organism>
<dbReference type="EMBL" id="WNWM01000002">
    <property type="protein sequence ID" value="MUI12347.1"/>
    <property type="molecule type" value="Genomic_DNA"/>
</dbReference>
<reference evidence="1 2" key="1">
    <citation type="submission" date="2019-11" db="EMBL/GenBank/DDBJ databases">
        <title>Draft Genome Sequences of Six Type Strains of the Genus Massilia.</title>
        <authorList>
            <person name="Miess H."/>
            <person name="Frediansyah A."/>
            <person name="Goeker M."/>
            <person name="Gross H."/>
        </authorList>
    </citation>
    <scope>NUCLEOTIDE SEQUENCE [LARGE SCALE GENOMIC DNA]</scope>
    <source>
        <strain evidence="1 2">DSM 17513</strain>
    </source>
</reference>
<dbReference type="RefSeq" id="WP_155708312.1">
    <property type="nucleotide sequence ID" value="NZ_BMWU01000021.1"/>
</dbReference>
<dbReference type="PANTHER" id="PTHR35370:SF1">
    <property type="entry name" value="TYPE VI SECRETION SYSTEM COMPONENT TSSF1"/>
    <property type="match status" value="1"/>
</dbReference>
<dbReference type="OrthoDB" id="9763676at2"/>
<dbReference type="Pfam" id="PF05947">
    <property type="entry name" value="T6SS_TssF"/>
    <property type="match status" value="1"/>
</dbReference>